<name>A0A8S1QV48_9CILI</name>
<dbReference type="AlphaFoldDB" id="A0A8S1QV48"/>
<dbReference type="SMART" id="SM00415">
    <property type="entry name" value="HSF"/>
    <property type="match status" value="1"/>
</dbReference>
<accession>A0A8S1QV48</accession>
<dbReference type="PANTHER" id="PTHR10015">
    <property type="entry name" value="HEAT SHOCK TRANSCRIPTION FACTOR"/>
    <property type="match status" value="1"/>
</dbReference>
<dbReference type="GO" id="GO:0003700">
    <property type="term" value="F:DNA-binding transcription factor activity"/>
    <property type="evidence" value="ECO:0007669"/>
    <property type="project" value="InterPro"/>
</dbReference>
<dbReference type="FunFam" id="1.10.10.10:FF:000592">
    <property type="entry name" value="Uncharacterized protein"/>
    <property type="match status" value="1"/>
</dbReference>
<dbReference type="Pfam" id="PF00447">
    <property type="entry name" value="HSF_DNA-bind"/>
    <property type="match status" value="1"/>
</dbReference>
<reference evidence="5" key="1">
    <citation type="submission" date="2021-01" db="EMBL/GenBank/DDBJ databases">
        <authorList>
            <consortium name="Genoscope - CEA"/>
            <person name="William W."/>
        </authorList>
    </citation>
    <scope>NUCLEOTIDE SEQUENCE</scope>
</reference>
<evidence type="ECO:0000259" key="4">
    <source>
        <dbReference type="SMART" id="SM00415"/>
    </source>
</evidence>
<evidence type="ECO:0000256" key="3">
    <source>
        <dbReference type="SAM" id="Coils"/>
    </source>
</evidence>
<organism evidence="5 6">
    <name type="scientific">Paramecium sonneborni</name>
    <dbReference type="NCBI Taxonomy" id="65129"/>
    <lineage>
        <taxon>Eukaryota</taxon>
        <taxon>Sar</taxon>
        <taxon>Alveolata</taxon>
        <taxon>Ciliophora</taxon>
        <taxon>Intramacronucleata</taxon>
        <taxon>Oligohymenophorea</taxon>
        <taxon>Peniculida</taxon>
        <taxon>Parameciidae</taxon>
        <taxon>Paramecium</taxon>
    </lineage>
</organism>
<keyword evidence="6" id="KW-1185">Reference proteome</keyword>
<dbReference type="InterPro" id="IPR000232">
    <property type="entry name" value="HSF_DNA-bd"/>
</dbReference>
<evidence type="ECO:0000256" key="1">
    <source>
        <dbReference type="ARBA" id="ARBA00023125"/>
    </source>
</evidence>
<proteinExistence type="inferred from homology"/>
<feature type="coiled-coil region" evidence="3">
    <location>
        <begin position="108"/>
        <end position="135"/>
    </location>
</feature>
<protein>
    <recommendedName>
        <fullName evidence="4">HSF-type DNA-binding domain-containing protein</fullName>
    </recommendedName>
</protein>
<gene>
    <name evidence="5" type="ORF">PSON_ATCC_30995.1.T1220045</name>
</gene>
<dbReference type="EMBL" id="CAJJDN010000122">
    <property type="protein sequence ID" value="CAD8119628.1"/>
    <property type="molecule type" value="Genomic_DNA"/>
</dbReference>
<dbReference type="PANTHER" id="PTHR10015:SF206">
    <property type="entry name" value="HSF-TYPE DNA-BINDING DOMAIN-CONTAINING PROTEIN"/>
    <property type="match status" value="1"/>
</dbReference>
<keyword evidence="3" id="KW-0175">Coiled coil</keyword>
<dbReference type="Proteomes" id="UP000692954">
    <property type="component" value="Unassembled WGS sequence"/>
</dbReference>
<dbReference type="GO" id="GO:0043565">
    <property type="term" value="F:sequence-specific DNA binding"/>
    <property type="evidence" value="ECO:0007669"/>
    <property type="project" value="InterPro"/>
</dbReference>
<keyword evidence="1" id="KW-0238">DNA-binding</keyword>
<sequence>MGNQKKFLQKLFNILESKEHEDCIQWNEDGKSILIISAEKFEEQVMPSYFNSTKVSTFYRQLSQYGFKVKQNEKRQKQFHHCNFQQGNLEKLLKIERLKKTQQHQDFNNSLSEENKKLNNQLKLLQKQQQAIQAQLNIHTQIYLLICKQMKNIYDFMKQDEDCEECMIFFEGIISVFKGFNHDIASNIFEELKYIGGPISPQLSPLLFPYIKFN</sequence>
<evidence type="ECO:0000313" key="5">
    <source>
        <dbReference type="EMBL" id="CAD8119628.1"/>
    </source>
</evidence>
<comment type="similarity">
    <text evidence="2">Belongs to the HSF family.</text>
</comment>
<comment type="caution">
    <text evidence="5">The sequence shown here is derived from an EMBL/GenBank/DDBJ whole genome shotgun (WGS) entry which is preliminary data.</text>
</comment>
<evidence type="ECO:0000256" key="2">
    <source>
        <dbReference type="RuleBase" id="RU004020"/>
    </source>
</evidence>
<feature type="domain" description="HSF-type DNA-binding" evidence="4">
    <location>
        <begin position="3"/>
        <end position="98"/>
    </location>
</feature>
<dbReference type="OrthoDB" id="310096at2759"/>
<evidence type="ECO:0000313" key="6">
    <source>
        <dbReference type="Proteomes" id="UP000692954"/>
    </source>
</evidence>